<dbReference type="GO" id="GO:1990931">
    <property type="term" value="F:mRNA N6-methyladenosine dioxygenase activity"/>
    <property type="evidence" value="ECO:0007669"/>
    <property type="project" value="UniProtKB-EC"/>
</dbReference>
<evidence type="ECO:0000313" key="12">
    <source>
        <dbReference type="EMBL" id="KAJ9132149.1"/>
    </source>
</evidence>
<dbReference type="InterPro" id="IPR037151">
    <property type="entry name" value="AlkB-like_sf"/>
</dbReference>
<evidence type="ECO:0000256" key="5">
    <source>
        <dbReference type="ARBA" id="ARBA00023002"/>
    </source>
</evidence>
<feature type="domain" description="Fe2OG dioxygenase" evidence="11">
    <location>
        <begin position="226"/>
        <end position="376"/>
    </location>
</feature>
<proteinExistence type="inferred from homology"/>
<dbReference type="Proteomes" id="UP001174694">
    <property type="component" value="Unassembled WGS sequence"/>
</dbReference>
<comment type="caution">
    <text evidence="12">The sequence shown here is derived from an EMBL/GenBank/DDBJ whole genome shotgun (WGS) entry which is preliminary data.</text>
</comment>
<keyword evidence="6 9" id="KW-0408">Iron</keyword>
<accession>A0AA38RJH1</accession>
<feature type="binding site" evidence="9">
    <location>
        <position position="246"/>
    </location>
    <ligand>
        <name>Fe cation</name>
        <dbReference type="ChEBI" id="CHEBI:24875"/>
        <note>catalytic</note>
    </ligand>
</feature>
<feature type="binding site" evidence="9">
    <location>
        <position position="244"/>
    </location>
    <ligand>
        <name>Fe cation</name>
        <dbReference type="ChEBI" id="CHEBI:24875"/>
        <note>catalytic</note>
    </ligand>
</feature>
<comment type="similarity">
    <text evidence="1">Belongs to the alkB family.</text>
</comment>
<comment type="catalytic activity">
    <reaction evidence="8">
        <text>an N(6)-methyladenosine in mRNA + 2-oxoglutarate + O2 = an adenosine in mRNA + formaldehyde + succinate + CO2</text>
        <dbReference type="Rhea" id="RHEA:49520"/>
        <dbReference type="Rhea" id="RHEA-COMP:12414"/>
        <dbReference type="Rhea" id="RHEA-COMP:12417"/>
        <dbReference type="ChEBI" id="CHEBI:15379"/>
        <dbReference type="ChEBI" id="CHEBI:16526"/>
        <dbReference type="ChEBI" id="CHEBI:16810"/>
        <dbReference type="ChEBI" id="CHEBI:16842"/>
        <dbReference type="ChEBI" id="CHEBI:30031"/>
        <dbReference type="ChEBI" id="CHEBI:74411"/>
        <dbReference type="ChEBI" id="CHEBI:74449"/>
        <dbReference type="EC" id="1.14.11.53"/>
    </reaction>
    <physiologicalReaction direction="left-to-right" evidence="8">
        <dbReference type="Rhea" id="RHEA:49521"/>
    </physiologicalReaction>
</comment>
<keyword evidence="7" id="KW-0843">Virulence</keyword>
<protein>
    <recommendedName>
        <fullName evidence="2">mRNA N(6)-methyladenine demethylase</fullName>
        <ecNumber evidence="2">1.14.11.53</ecNumber>
    </recommendedName>
</protein>
<evidence type="ECO:0000256" key="7">
    <source>
        <dbReference type="ARBA" id="ARBA00023026"/>
    </source>
</evidence>
<reference evidence="12" key="1">
    <citation type="submission" date="2022-07" db="EMBL/GenBank/DDBJ databases">
        <title>Fungi with potential for degradation of polypropylene.</title>
        <authorList>
            <person name="Gostincar C."/>
        </authorList>
    </citation>
    <scope>NUCLEOTIDE SEQUENCE</scope>
    <source>
        <strain evidence="12">EXF-13308</strain>
    </source>
</reference>
<dbReference type="PANTHER" id="PTHR16557:SF2">
    <property type="entry name" value="NUCLEIC ACID DIOXYGENASE ALKBH1"/>
    <property type="match status" value="1"/>
</dbReference>
<feature type="compositionally biased region" description="Basic and acidic residues" evidence="10">
    <location>
        <begin position="277"/>
        <end position="294"/>
    </location>
</feature>
<keyword evidence="5" id="KW-0560">Oxidoreductase</keyword>
<feature type="binding site" evidence="9">
    <location>
        <position position="331"/>
    </location>
    <ligand>
        <name>Fe cation</name>
        <dbReference type="ChEBI" id="CHEBI:24875"/>
        <note>catalytic</note>
    </ligand>
</feature>
<dbReference type="InterPro" id="IPR004574">
    <property type="entry name" value="Alkb"/>
</dbReference>
<dbReference type="EC" id="1.14.11.53" evidence="2"/>
<evidence type="ECO:0000256" key="4">
    <source>
        <dbReference type="ARBA" id="ARBA00022964"/>
    </source>
</evidence>
<evidence type="ECO:0000259" key="11">
    <source>
        <dbReference type="PROSITE" id="PS51471"/>
    </source>
</evidence>
<dbReference type="InterPro" id="IPR027450">
    <property type="entry name" value="AlkB-like"/>
</dbReference>
<organism evidence="12 13">
    <name type="scientific">Pleurostoma richardsiae</name>
    <dbReference type="NCBI Taxonomy" id="41990"/>
    <lineage>
        <taxon>Eukaryota</taxon>
        <taxon>Fungi</taxon>
        <taxon>Dikarya</taxon>
        <taxon>Ascomycota</taxon>
        <taxon>Pezizomycotina</taxon>
        <taxon>Sordariomycetes</taxon>
        <taxon>Sordariomycetidae</taxon>
        <taxon>Calosphaeriales</taxon>
        <taxon>Pleurostomataceae</taxon>
        <taxon>Pleurostoma</taxon>
    </lineage>
</organism>
<dbReference type="GO" id="GO:0005634">
    <property type="term" value="C:nucleus"/>
    <property type="evidence" value="ECO:0007669"/>
    <property type="project" value="TreeGrafter"/>
</dbReference>
<name>A0AA38RJH1_9PEZI</name>
<evidence type="ECO:0000256" key="9">
    <source>
        <dbReference type="PIRSR" id="PIRSR604574-2"/>
    </source>
</evidence>
<evidence type="ECO:0000256" key="8">
    <source>
        <dbReference type="ARBA" id="ARBA00047565"/>
    </source>
</evidence>
<keyword evidence="13" id="KW-1185">Reference proteome</keyword>
<dbReference type="PROSITE" id="PS51471">
    <property type="entry name" value="FE2OG_OXY"/>
    <property type="match status" value="1"/>
</dbReference>
<keyword evidence="3 9" id="KW-0479">Metal-binding</keyword>
<sequence length="377" mass="41856">MTVDLQTLDAHEQPSDQMRSLWKSYSRAEKPDLLASGDIDDLEVQEKAAQFQVAGSIPAGRIRNAFSELDPEAASNVQVDGDARIYHHPLLPGLLIVPSLLPPPVQKSLLSRLLHRDLSNPQHQTNLHLHYELPYPSSSSLSSLSSSPEASSSFFSYPPSSPVTFTPKDPSVHKPLTVRRVLDRRLHWVTLGGQYDWTNRVYPGAPPPAFPPDIAGLLEQLFPETRAQAAIVNLYTPGDTMMMHRDVSEESDSGLVSLSLGCDALFMIAPSGGPAGEGERNKGDGREEGEKASETEDGTPEDGSRKKEYLLLRLRSGDAIYMTKESRYAWHGVPKVLKGTCPDYLEDWPAEEDGTFGEWKGWMKNKRINLNVRQMRD</sequence>
<dbReference type="Gene3D" id="2.60.120.590">
    <property type="entry name" value="Alpha-ketoglutarate-dependent dioxygenase AlkB-like"/>
    <property type="match status" value="1"/>
</dbReference>
<feature type="region of interest" description="Disordered" evidence="10">
    <location>
        <begin position="269"/>
        <end position="307"/>
    </location>
</feature>
<dbReference type="PANTHER" id="PTHR16557">
    <property type="entry name" value="ALKYLATED DNA REPAIR PROTEIN ALKB-RELATED"/>
    <property type="match status" value="1"/>
</dbReference>
<dbReference type="FunFam" id="2.60.120.590:FF:000014">
    <property type="entry name" value="Oxidoreductase, 2OG-Fe(II) oxygenase family family"/>
    <property type="match status" value="1"/>
</dbReference>
<gene>
    <name evidence="12" type="ORF">NKR23_g11396</name>
</gene>
<dbReference type="AlphaFoldDB" id="A0AA38RJH1"/>
<evidence type="ECO:0000256" key="3">
    <source>
        <dbReference type="ARBA" id="ARBA00022723"/>
    </source>
</evidence>
<evidence type="ECO:0000313" key="13">
    <source>
        <dbReference type="Proteomes" id="UP001174694"/>
    </source>
</evidence>
<dbReference type="GO" id="GO:0046872">
    <property type="term" value="F:metal ion binding"/>
    <property type="evidence" value="ECO:0007669"/>
    <property type="project" value="UniProtKB-KW"/>
</dbReference>
<evidence type="ECO:0000256" key="1">
    <source>
        <dbReference type="ARBA" id="ARBA00007879"/>
    </source>
</evidence>
<keyword evidence="4 12" id="KW-0223">Dioxygenase</keyword>
<evidence type="ECO:0000256" key="2">
    <source>
        <dbReference type="ARBA" id="ARBA00012931"/>
    </source>
</evidence>
<dbReference type="EMBL" id="JANBVO010000060">
    <property type="protein sequence ID" value="KAJ9132149.1"/>
    <property type="molecule type" value="Genomic_DNA"/>
</dbReference>
<dbReference type="Pfam" id="PF13532">
    <property type="entry name" value="2OG-FeII_Oxy_2"/>
    <property type="match status" value="1"/>
</dbReference>
<evidence type="ECO:0000256" key="10">
    <source>
        <dbReference type="SAM" id="MobiDB-lite"/>
    </source>
</evidence>
<comment type="cofactor">
    <cofactor evidence="9">
        <name>Fe(2+)</name>
        <dbReference type="ChEBI" id="CHEBI:29033"/>
    </cofactor>
    <text evidence="9">Binds 1 Fe(2+) ion per subunit.</text>
</comment>
<dbReference type="SUPFAM" id="SSF51197">
    <property type="entry name" value="Clavaminate synthase-like"/>
    <property type="match status" value="1"/>
</dbReference>
<dbReference type="InterPro" id="IPR005123">
    <property type="entry name" value="Oxoglu/Fe-dep_dioxygenase_dom"/>
</dbReference>
<evidence type="ECO:0000256" key="6">
    <source>
        <dbReference type="ARBA" id="ARBA00023004"/>
    </source>
</evidence>
<dbReference type="GO" id="GO:0005737">
    <property type="term" value="C:cytoplasm"/>
    <property type="evidence" value="ECO:0007669"/>
    <property type="project" value="TreeGrafter"/>
</dbReference>